<accession>A0A0B6Y8K5</accession>
<dbReference type="AlphaFoldDB" id="A0A0B6Y8K5"/>
<name>A0A0B6Y8K5_9EUPU</name>
<proteinExistence type="predicted"/>
<feature type="non-terminal residue" evidence="1">
    <location>
        <position position="1"/>
    </location>
</feature>
<protein>
    <submittedName>
        <fullName evidence="1">Uncharacterized protein</fullName>
    </submittedName>
</protein>
<dbReference type="EMBL" id="HACG01005316">
    <property type="protein sequence ID" value="CEK52181.1"/>
    <property type="molecule type" value="Transcribed_RNA"/>
</dbReference>
<gene>
    <name evidence="1" type="primary">ORF15802</name>
</gene>
<reference evidence="1" key="1">
    <citation type="submission" date="2014-12" db="EMBL/GenBank/DDBJ databases">
        <title>Insight into the proteome of Arion vulgaris.</title>
        <authorList>
            <person name="Aradska J."/>
            <person name="Bulat T."/>
            <person name="Smidak R."/>
            <person name="Sarate P."/>
            <person name="Gangsoo J."/>
            <person name="Sialana F."/>
            <person name="Bilban M."/>
            <person name="Lubec G."/>
        </authorList>
    </citation>
    <scope>NUCLEOTIDE SEQUENCE</scope>
    <source>
        <tissue evidence="1">Skin</tissue>
    </source>
</reference>
<organism evidence="1">
    <name type="scientific">Arion vulgaris</name>
    <dbReference type="NCBI Taxonomy" id="1028688"/>
    <lineage>
        <taxon>Eukaryota</taxon>
        <taxon>Metazoa</taxon>
        <taxon>Spiralia</taxon>
        <taxon>Lophotrochozoa</taxon>
        <taxon>Mollusca</taxon>
        <taxon>Gastropoda</taxon>
        <taxon>Heterobranchia</taxon>
        <taxon>Euthyneura</taxon>
        <taxon>Panpulmonata</taxon>
        <taxon>Eupulmonata</taxon>
        <taxon>Stylommatophora</taxon>
        <taxon>Helicina</taxon>
        <taxon>Arionoidea</taxon>
        <taxon>Arionidae</taxon>
        <taxon>Arion</taxon>
    </lineage>
</organism>
<evidence type="ECO:0000313" key="1">
    <source>
        <dbReference type="EMBL" id="CEK52181.1"/>
    </source>
</evidence>
<sequence>ININLLRDHIMILLTFMSLDQLRVYGTSRPTSLPAPLLHQFCLLQEVEQNQLQSQFQTKQR</sequence>